<evidence type="ECO:0000313" key="3">
    <source>
        <dbReference type="Proteomes" id="UP001162009"/>
    </source>
</evidence>
<organism evidence="2 3">
    <name type="scientific">Rattus tanezumi rhabdovirus 1</name>
    <dbReference type="NCBI Taxonomy" id="3071238"/>
    <lineage>
        <taxon>Viruses</taxon>
        <taxon>Riboviria</taxon>
        <taxon>Orthornavirae</taxon>
        <taxon>Negarnaviricota</taxon>
        <taxon>Haploviricotina</taxon>
        <taxon>Monjiviricetes</taxon>
        <taxon>Mononegavirales</taxon>
        <taxon>Rhabdoviridae</taxon>
        <taxon>Alpharhabdovirinae</taxon>
        <taxon>Alphanemrhavirus</taxon>
        <taxon>Alphanemrhavirus bangkok</taxon>
    </lineage>
</organism>
<reference evidence="3" key="1">
    <citation type="journal article" date="2020" name="Res Sq">
        <title>Decoding the RNA viromes of rodent lungs provides new visions into the origin and evolution pattern of rodent-borne diseases in Mainland Southeast Asia.</title>
        <authorList>
            <person name="Wu Z."/>
            <person name="Han Y."/>
            <person name="Liu B."/>
            <person name="Li H."/>
            <person name="Zhu G."/>
            <person name="Latinne A."/>
            <person name="Dong J."/>
            <person name="Sun L."/>
            <person name="Du J."/>
            <person name="Zhou S."/>
            <person name="Chen M."/>
            <person name="Kritiyakan A."/>
            <person name="Jittapalapong S."/>
            <person name="Chaisiri K."/>
            <person name="Buchy P."/>
            <person name="Duong V."/>
            <person name="Yang J."/>
            <person name="Jiang J."/>
            <person name="Xu X."/>
            <person name="Zhou H."/>
            <person name="Yang F."/>
            <person name="Morand S."/>
            <person name="Daszak P."/>
            <person name="Jin Q."/>
        </authorList>
    </citation>
    <scope>NUCLEOTIDE SEQUENCE [LARGE SCALE GENOMIC DNA]</scope>
</reference>
<name>A0A858HUW3_9RHAB</name>
<sequence>MSTSSRSSFTVKSQTPPKGPTRAQMKNWDTVAAVHAALTEEAMIQGGSSDVIEDLDDSLLVDPSEYASPPRIRVPRDVIDRGSYRPSHPLQRGAVDPGVVEFTVPIQEEIHQDLYEKIVLDTILRLESLNMFRVGNTIQTPQGLKVQLKKHSIIPSSGTSSSEEGLELQAAVDVETAALTSKQQTQYYQTRDQIRDLASTIPCPIKMVTHMGVSMFVNWKKMISNPEQDFLQTALHLGPDRFLSLKDDQKIHKVIAHVYPKNPVLRNLSLDYLSI</sequence>
<dbReference type="Proteomes" id="UP001162009">
    <property type="component" value="Segment"/>
</dbReference>
<proteinExistence type="predicted"/>
<feature type="compositionally biased region" description="Low complexity" evidence="1">
    <location>
        <begin position="1"/>
        <end position="15"/>
    </location>
</feature>
<accession>A0A858HUW3</accession>
<dbReference type="EMBL" id="MT085340">
    <property type="protein sequence ID" value="QIM74102.1"/>
    <property type="molecule type" value="Viral_cRNA"/>
</dbReference>
<keyword evidence="3" id="KW-1185">Reference proteome</keyword>
<protein>
    <submittedName>
        <fullName evidence="2">Uncharacterized protein</fullName>
    </submittedName>
</protein>
<feature type="region of interest" description="Disordered" evidence="1">
    <location>
        <begin position="1"/>
        <end position="24"/>
    </location>
</feature>
<evidence type="ECO:0000313" key="2">
    <source>
        <dbReference type="EMBL" id="QIM74102.1"/>
    </source>
</evidence>
<evidence type="ECO:0000256" key="1">
    <source>
        <dbReference type="SAM" id="MobiDB-lite"/>
    </source>
</evidence>